<dbReference type="Pfam" id="PF13589">
    <property type="entry name" value="HATPase_c_3"/>
    <property type="match status" value="1"/>
</dbReference>
<dbReference type="SMART" id="SM01340">
    <property type="entry name" value="DNA_mis_repair"/>
    <property type="match status" value="1"/>
</dbReference>
<proteinExistence type="evidence at transcript level"/>
<evidence type="ECO:0000256" key="6">
    <source>
        <dbReference type="SAM" id="MobiDB-lite"/>
    </source>
</evidence>
<dbReference type="InterPro" id="IPR036890">
    <property type="entry name" value="HATPase_C_sf"/>
</dbReference>
<evidence type="ECO:0000256" key="2">
    <source>
        <dbReference type="ARBA" id="ARBA00006082"/>
    </source>
</evidence>
<dbReference type="FunFam" id="3.30.565.10:FF:000079">
    <property type="entry name" value="DNA mismatch repair protein MLH"/>
    <property type="match status" value="1"/>
</dbReference>
<dbReference type="InterPro" id="IPR020568">
    <property type="entry name" value="Ribosomal_Su5_D2-typ_SF"/>
</dbReference>
<dbReference type="GO" id="GO:0006298">
    <property type="term" value="P:mismatch repair"/>
    <property type="evidence" value="ECO:0007669"/>
    <property type="project" value="InterPro"/>
</dbReference>
<dbReference type="FunFam" id="3.30.230.10:FF:000014">
    <property type="entry name" value="DNA mismatch repair protein Mlh1"/>
    <property type="match status" value="1"/>
</dbReference>
<dbReference type="GO" id="GO:0016887">
    <property type="term" value="F:ATP hydrolysis activity"/>
    <property type="evidence" value="ECO:0007669"/>
    <property type="project" value="InterPro"/>
</dbReference>
<dbReference type="CDD" id="cd16926">
    <property type="entry name" value="HATPase_MutL-MLH-PMS-like"/>
    <property type="match status" value="1"/>
</dbReference>
<feature type="region of interest" description="Disordered" evidence="6">
    <location>
        <begin position="379"/>
        <end position="425"/>
    </location>
</feature>
<keyword evidence="5" id="KW-0539">Nucleus</keyword>
<dbReference type="InterPro" id="IPR032189">
    <property type="entry name" value="Mlh1_C"/>
</dbReference>
<comment type="similarity">
    <text evidence="2">Belongs to the DNA mismatch repair MutL/HexB family.</text>
</comment>
<sequence length="768" mass="83534">MAATEAACAEGADGPAEENRIVQLEETVINRIAAGEVVVRPANAIKELMENSIDAGSTRIMIAVKAGGLKMLRIEDDGHGINVKDMPILCERFTTSKLRKYEDLSAIGTFGFRGEALASISHVAHVTVSTMTEQDNLAHMAQYLDGKLRGPPRPCAGVRGTTVVAEDLFYNNSTRRQALAKDSIEHTKILEVVQRYAIHYPKVSFSCRKAGSAVAELHTVGGAATSSLDAIGVIYGQNLAHELFPVEVKSEDPKFRCTGLATGPNWTTRSCHLTLFINHRLVECGLLRKAVEAVYAPVLPRHQHPWVYLDLELDPATVDVNVHPTKNEVQFLHEEVISQRLQEALALQLRERGGSRTFDTKMPLLGGQLATPFATASRGASGGNANGGAVTAAESPVAGAGSENRAKNGGAATEVKPAGSEPKRVDLNPLRVRTDHRQRSLDSVWRESQLTQAQQADGEVQPMAVEDDEERRTAFREAQQLSSICDLKVAAKLAADADLSKRLNQSVYVGPATHELVLLQCGATLCLANLACLARECAYQRLLRMFGGMGCISLKDPLPLQELLKLGILDPGSGYEQTEHAHVDTNELAARLARLLEEKAEMLHEYFMLDIVEGKLLSLPNALGVSSDSGLCFDGLPLFLVRLCAETDWTEEKACLRGLCRIVADFCVEALLPSEEDAVKNSAEIQETATAALNAAVEAGEFEDVAAAAAARKKRLRTTGPQALQELRWLHEAIRRDGECQWPAAFARDGTVLDLVSLDQLYRIFERC</sequence>
<evidence type="ECO:0000256" key="1">
    <source>
        <dbReference type="ARBA" id="ARBA00004123"/>
    </source>
</evidence>
<keyword evidence="4" id="KW-0234">DNA repair</keyword>
<dbReference type="EMBL" id="MN125824">
    <property type="protein sequence ID" value="QDO16291.1"/>
    <property type="molecule type" value="mRNA"/>
</dbReference>
<name>A0A516AG52_LINPO</name>
<dbReference type="InterPro" id="IPR013507">
    <property type="entry name" value="DNA_mismatch_S5_2-like"/>
</dbReference>
<evidence type="ECO:0000256" key="5">
    <source>
        <dbReference type="ARBA" id="ARBA00023242"/>
    </source>
</evidence>
<dbReference type="InterPro" id="IPR002099">
    <property type="entry name" value="MutL/Mlh/PMS"/>
</dbReference>
<evidence type="ECO:0000256" key="3">
    <source>
        <dbReference type="ARBA" id="ARBA00022763"/>
    </source>
</evidence>
<dbReference type="NCBIfam" id="TIGR00585">
    <property type="entry name" value="mutl"/>
    <property type="match status" value="1"/>
</dbReference>
<dbReference type="Gene3D" id="3.30.230.10">
    <property type="match status" value="1"/>
</dbReference>
<evidence type="ECO:0000256" key="4">
    <source>
        <dbReference type="ARBA" id="ARBA00023204"/>
    </source>
</evidence>
<dbReference type="SUPFAM" id="SSF55874">
    <property type="entry name" value="ATPase domain of HSP90 chaperone/DNA topoisomerase II/histidine kinase"/>
    <property type="match status" value="1"/>
</dbReference>
<comment type="subcellular location">
    <subcellularLocation>
        <location evidence="1">Nucleus</location>
    </subcellularLocation>
</comment>
<dbReference type="AlphaFoldDB" id="A0A516AG52"/>
<dbReference type="InterPro" id="IPR014762">
    <property type="entry name" value="DNA_mismatch_repair_CS"/>
</dbReference>
<keyword evidence="3" id="KW-0227">DNA damage</keyword>
<protein>
    <submittedName>
        <fullName evidence="8">DNA mismatch repair protein Mlh1</fullName>
    </submittedName>
</protein>
<evidence type="ECO:0000259" key="7">
    <source>
        <dbReference type="SMART" id="SM01340"/>
    </source>
</evidence>
<dbReference type="Pfam" id="PF01119">
    <property type="entry name" value="DNA_mis_repair"/>
    <property type="match status" value="1"/>
</dbReference>
<reference evidence="8" key="1">
    <citation type="journal article" date="2019" name="Microorganisms">
        <title>DNA Damage Response Pathways in Dinoflagellates.</title>
        <authorList>
            <person name="Li C."/>
            <person name="Wong J."/>
        </authorList>
    </citation>
    <scope>NUCLEOTIDE SEQUENCE</scope>
</reference>
<dbReference type="InterPro" id="IPR014721">
    <property type="entry name" value="Ribsml_uS5_D2-typ_fold_subgr"/>
</dbReference>
<dbReference type="GO" id="GO:0032389">
    <property type="term" value="C:MutLalpha complex"/>
    <property type="evidence" value="ECO:0007669"/>
    <property type="project" value="TreeGrafter"/>
</dbReference>
<dbReference type="PANTHER" id="PTHR10073">
    <property type="entry name" value="DNA MISMATCH REPAIR PROTEIN MLH, PMS, MUTL"/>
    <property type="match status" value="1"/>
</dbReference>
<dbReference type="Gene3D" id="3.30.565.10">
    <property type="entry name" value="Histidine kinase-like ATPase, C-terminal domain"/>
    <property type="match status" value="1"/>
</dbReference>
<dbReference type="InterPro" id="IPR038973">
    <property type="entry name" value="MutL/Mlh/Pms-like"/>
</dbReference>
<dbReference type="PROSITE" id="PS00058">
    <property type="entry name" value="DNA_MISMATCH_REPAIR_1"/>
    <property type="match status" value="1"/>
</dbReference>
<dbReference type="GO" id="GO:0005524">
    <property type="term" value="F:ATP binding"/>
    <property type="evidence" value="ECO:0007669"/>
    <property type="project" value="InterPro"/>
</dbReference>
<feature type="domain" description="DNA mismatch repair protein S5" evidence="7">
    <location>
        <begin position="231"/>
        <end position="350"/>
    </location>
</feature>
<dbReference type="GO" id="GO:0140664">
    <property type="term" value="F:ATP-dependent DNA damage sensor activity"/>
    <property type="evidence" value="ECO:0007669"/>
    <property type="project" value="InterPro"/>
</dbReference>
<evidence type="ECO:0000313" key="8">
    <source>
        <dbReference type="EMBL" id="QDO16291.1"/>
    </source>
</evidence>
<organism evidence="8">
    <name type="scientific">Lingulaulax polyedra</name>
    <name type="common">Dinoflagellate</name>
    <name type="synonym">Lingulodinium polyedra</name>
    <dbReference type="NCBI Taxonomy" id="160621"/>
    <lineage>
        <taxon>Eukaryota</taxon>
        <taxon>Sar</taxon>
        <taxon>Alveolata</taxon>
        <taxon>Dinophyceae</taxon>
        <taxon>Gonyaulacales</taxon>
        <taxon>Lingulodiniaceae</taxon>
        <taxon>Lingulaulax</taxon>
    </lineage>
</organism>
<dbReference type="PANTHER" id="PTHR10073:SF12">
    <property type="entry name" value="DNA MISMATCH REPAIR PROTEIN MLH1"/>
    <property type="match status" value="1"/>
</dbReference>
<accession>A0A516AG52</accession>
<dbReference type="Pfam" id="PF16413">
    <property type="entry name" value="Mlh1_C"/>
    <property type="match status" value="1"/>
</dbReference>
<dbReference type="SUPFAM" id="SSF54211">
    <property type="entry name" value="Ribosomal protein S5 domain 2-like"/>
    <property type="match status" value="1"/>
</dbReference>
<dbReference type="GO" id="GO:0030983">
    <property type="term" value="F:mismatched DNA binding"/>
    <property type="evidence" value="ECO:0007669"/>
    <property type="project" value="InterPro"/>
</dbReference>